<dbReference type="InterPro" id="IPR042197">
    <property type="entry name" value="Apaf_helical"/>
</dbReference>
<gene>
    <name evidence="6" type="ORF">HRI_001597500</name>
</gene>
<dbReference type="InterPro" id="IPR057135">
    <property type="entry name" value="At4g27190-like_LRR"/>
</dbReference>
<sequence length="2441" mass="277488">MDPIAAGAAANISSEAAKGIFQEAKRHIRYAIFYQRYVKNFEDKLQKLIEKRSSVQHDIVVAERNVEKIKPDVQGWCHRVDKAMAEEETNKVKLFQVKAEDKCFFGLCPSIKSRYRLSSKAEEDATTFDDLIKECQFDRVGYRDVPEATVHTEFVTFDSRKKLFSDIMESLKDSTTTMIGVYGMAGVGKTSLVKEVEKQLQEVKLFNSVVMVIVSRSPEVLKIQDQIAESLGLKLVEISSVQRARRLCERLMKEKNVVIILDDVWKKLDLEEVGIPFGSQHKGCKILLTSRNKNVLCNEMDATKTYSVGDLDEEEAWEFFKKMAGDCVERADLQPTAIEVANKCARLPLAIATVARALRNKNLFIWRDALRQLQRPYSENSSEISAEVSSAIELSFNHLPNDDLKQTFLLCSLLRRNTRTEDLLRYAIGLGLIKGVNNLKEARDSLLTMMNILKESCLLRDSPTNEQFFDVHDLTYFVAKSITSKDKQVFALQEDDVLTNWPNEESMKKFNKICLKYPSINRLPDQLNCPELFLFLLLSKDRSLTLPADLFKEATNLKVLALTGMHFSSLPSSIGLLTSLSTLYLDQCKLGDDITIIGGLKSLESLSLLKSDIRILPKEIGQLVKLKLLDASWCAKLTTISDGVLLSLTRLEELYVGGTCIQWGQSSTASLAELNTLSRLSTLEVQIPDALAAPQDFFQELQKLERYKIFIGKEWEWERFDNYQYSRTLKLRLSTSLDDLDLGIKKLLKKTEDLHLDELKGLKIALQELTDEESLLHLKNLHIQNGLDIEYIINDENEFPQLQSLTLQSLPKLISFCPQHETDATSSLSQHELPLFGEKISFPYLEKLQLKWINVTMVWHKQLSTTSFCSYEKLTTLKIESCGSLKHLFSFSMAKCLLHLTAFEVIGCHCIREIIFTEEIEEETEATMTSALFPRLKSLELKELSHLIGFCSFSQTQVIEFPAMKSLRIEKCPVLEGFICSSSMEGNQPISKLVLFDNKVAFPSLEEMSISYLGNMKMIWENPLPPNSFPKLQHLIVVGCDELLTIFPSNMLSIFQGLQFLTVLNCASLEQVFEIMPEETEAALPATSQLREIHILGLPKLKYIWKKDPKGIFSFKNLRRISVQLCRSLKNVIPASVARDLPKLSDLRITNCGVEEIVSKLEEGSDSENTLTFEFDQLSSLWLSCLRECKHFYPGRHTTKWPMLKELEAYECGEMKVFGTQLITHNQQLDSPPPLFLVEKVFPKLQRLELGSDYIAMISGGQFSSSGFHEIKVFEVQGNLAKSVQDFQISFLERFSNLEELCISSCELKELFCTEGDTGSNKGIYAGTLSTIRKLELRFLRNLKDHLWKQDVQVDHILPNLETLEVHDCDNLVSLGSSSASFQNLTTLKVRHCRGMKYLDTCVAVRGLSQLKKLIIRDCVSMKEIIASGGDEAMCDIIFNRLKSLELVDLRRLKSFCWGNHTIGFPCLEEVIVRGCPELEIFCKGVLNAPLLQSVEYGRDKGHWSGDLDSTVQHLHSTKVGYQGIRHLVLSEFSKPIEIWKEKSLDFKNLGVLEVEECNSLEYIFSVSMALELVQLNSLKVKNCTMMEYIIKKGAEETAVHTVWLPKLWRIRVESCLDLKSFCMGSISLQCPSLINIEVYDCPKMHAMASPREVGGGEKTPFFNDMVLCAKLQVLILSSTNIQKLWPDKPHSDIPYNVRKLQNLTVKGCHNLEYLFPSSLIKSFVGLTQLNLVDCKNIEELIFTDESAAAEEEDGTTETYLFTELKGLKLIRLPKLGTFCHGDNSETDSRTLFNEKVAFPSLNRLTIKGIEKCRRIWHDKPTMNSFCELTSLWVRDCERLSNILPFNMVERLEMLETLIIEECKSVEEIIGPDDDQARNSNESHTVTSAELIELESTIKFVFPKVRELNLRMLPKLKGFYSKVHTTEWPSLKQLEVSECSKVETFAREYINFGETQGDSQPLLPVQQPLFSVTEETFSNLEELLLIRNGNMKEIWHGALPDKYFVNLRRLILVGFLDASVTIPNCFVQSLPNLEELFVKKAALKELFPCEGLRDGDEHAGTLAHLKELRLSELPELTHLWKKEVSLAQVLCNLEFLQVMECRKLEKLLPTSVSLKNLTTLKVSKCHGFRNLVTFAIAKSMVQLKTMSVTDCQMVEEILASTTDEVADVTVFNQLESLELDSLPGLSSFCSGNYALVFPTLEEVIIRQCPKLESFTMGELRTPMLHGLQSTKGKYVGRWEGDLNATIQQLFIEKVFPSSEDLELSSINIQRAWNHKLLATHSYARNLTCLTVEGCHNLNCLFSSSMVKRFVQLKKLNIENCENVENVIFVEGSSKEEMMKRKLFPVLEFLVLKNLPKLTRFCHGNYFEFPLLTSLRIESCPTLKTFISGAQGINSEMASPTLFDEKVAFPCLEEVSIIGVGNWRKIWQKHPTNCVKIHLGNY</sequence>
<dbReference type="InterPro" id="IPR032675">
    <property type="entry name" value="LRR_dom_sf"/>
</dbReference>
<dbReference type="OrthoDB" id="996754at2759"/>
<dbReference type="Proteomes" id="UP001165190">
    <property type="component" value="Unassembled WGS sequence"/>
</dbReference>
<evidence type="ECO:0000256" key="1">
    <source>
        <dbReference type="ARBA" id="ARBA00008894"/>
    </source>
</evidence>
<evidence type="ECO:0000259" key="5">
    <source>
        <dbReference type="SMART" id="SM00382"/>
    </source>
</evidence>
<dbReference type="SUPFAM" id="SSF52047">
    <property type="entry name" value="RNI-like"/>
    <property type="match status" value="3"/>
</dbReference>
<proteinExistence type="inferred from homology"/>
<comment type="caution">
    <text evidence="6">The sequence shown here is derived from an EMBL/GenBank/DDBJ whole genome shotgun (WGS) entry which is preliminary data.</text>
</comment>
<dbReference type="PRINTS" id="PR00364">
    <property type="entry name" value="DISEASERSIST"/>
</dbReference>
<dbReference type="SUPFAM" id="SSF52058">
    <property type="entry name" value="L domain-like"/>
    <property type="match status" value="3"/>
</dbReference>
<evidence type="ECO:0000256" key="2">
    <source>
        <dbReference type="ARBA" id="ARBA00022741"/>
    </source>
</evidence>
<dbReference type="GO" id="GO:0043531">
    <property type="term" value="F:ADP binding"/>
    <property type="evidence" value="ECO:0007669"/>
    <property type="project" value="InterPro"/>
</dbReference>
<dbReference type="SMART" id="SM00382">
    <property type="entry name" value="AAA"/>
    <property type="match status" value="1"/>
</dbReference>
<dbReference type="Gene3D" id="1.10.8.430">
    <property type="entry name" value="Helical domain of apoptotic protease-activating factors"/>
    <property type="match status" value="1"/>
</dbReference>
<dbReference type="InterPro" id="IPR002182">
    <property type="entry name" value="NB-ARC"/>
</dbReference>
<comment type="similarity">
    <text evidence="1">Belongs to the disease resistance NB-LRR family.</text>
</comment>
<dbReference type="InterPro" id="IPR027417">
    <property type="entry name" value="P-loop_NTPase"/>
</dbReference>
<keyword evidence="3" id="KW-0611">Plant defense</keyword>
<dbReference type="Pfam" id="PF00931">
    <property type="entry name" value="NB-ARC"/>
    <property type="match status" value="1"/>
</dbReference>
<dbReference type="FunFam" id="3.40.50.300:FF:001091">
    <property type="entry name" value="Probable disease resistance protein At1g61300"/>
    <property type="match status" value="1"/>
</dbReference>
<dbReference type="GO" id="GO:0005524">
    <property type="term" value="F:ATP binding"/>
    <property type="evidence" value="ECO:0007669"/>
    <property type="project" value="UniProtKB-KW"/>
</dbReference>
<dbReference type="SUPFAM" id="SSF52540">
    <property type="entry name" value="P-loop containing nucleoside triphosphate hydrolases"/>
    <property type="match status" value="1"/>
</dbReference>
<dbReference type="Gene3D" id="3.40.50.300">
    <property type="entry name" value="P-loop containing nucleotide triphosphate hydrolases"/>
    <property type="match status" value="1"/>
</dbReference>
<evidence type="ECO:0000313" key="7">
    <source>
        <dbReference type="Proteomes" id="UP001165190"/>
    </source>
</evidence>
<keyword evidence="4" id="KW-0067">ATP-binding</keyword>
<protein>
    <recommendedName>
        <fullName evidence="5">AAA+ ATPase domain-containing protein</fullName>
    </recommendedName>
</protein>
<dbReference type="InterPro" id="IPR050905">
    <property type="entry name" value="Plant_NBS-LRR"/>
</dbReference>
<feature type="domain" description="AAA+ ATPase" evidence="5">
    <location>
        <begin position="175"/>
        <end position="434"/>
    </location>
</feature>
<dbReference type="EMBL" id="BSYR01000016">
    <property type="protein sequence ID" value="GMI79282.1"/>
    <property type="molecule type" value="Genomic_DNA"/>
</dbReference>
<keyword evidence="7" id="KW-1185">Reference proteome</keyword>
<evidence type="ECO:0000313" key="6">
    <source>
        <dbReference type="EMBL" id="GMI79282.1"/>
    </source>
</evidence>
<accession>A0A9W7HKX7</accession>
<organism evidence="6 7">
    <name type="scientific">Hibiscus trionum</name>
    <name type="common">Flower of an hour</name>
    <dbReference type="NCBI Taxonomy" id="183268"/>
    <lineage>
        <taxon>Eukaryota</taxon>
        <taxon>Viridiplantae</taxon>
        <taxon>Streptophyta</taxon>
        <taxon>Embryophyta</taxon>
        <taxon>Tracheophyta</taxon>
        <taxon>Spermatophyta</taxon>
        <taxon>Magnoliopsida</taxon>
        <taxon>eudicotyledons</taxon>
        <taxon>Gunneridae</taxon>
        <taxon>Pentapetalae</taxon>
        <taxon>rosids</taxon>
        <taxon>malvids</taxon>
        <taxon>Malvales</taxon>
        <taxon>Malvaceae</taxon>
        <taxon>Malvoideae</taxon>
        <taxon>Hibiscus</taxon>
    </lineage>
</organism>
<dbReference type="InterPro" id="IPR003593">
    <property type="entry name" value="AAA+_ATPase"/>
</dbReference>
<dbReference type="PANTHER" id="PTHR33463">
    <property type="entry name" value="NB-ARC DOMAIN-CONTAINING PROTEIN-RELATED"/>
    <property type="match status" value="1"/>
</dbReference>
<evidence type="ECO:0000256" key="4">
    <source>
        <dbReference type="ARBA" id="ARBA00022840"/>
    </source>
</evidence>
<evidence type="ECO:0000256" key="3">
    <source>
        <dbReference type="ARBA" id="ARBA00022821"/>
    </source>
</evidence>
<name>A0A9W7HKX7_HIBTR</name>
<dbReference type="Gene3D" id="3.80.10.10">
    <property type="entry name" value="Ribonuclease Inhibitor"/>
    <property type="match status" value="7"/>
</dbReference>
<dbReference type="Pfam" id="PF23247">
    <property type="entry name" value="LRR_RPS2"/>
    <property type="match status" value="8"/>
</dbReference>
<dbReference type="GO" id="GO:0006952">
    <property type="term" value="P:defense response"/>
    <property type="evidence" value="ECO:0007669"/>
    <property type="project" value="UniProtKB-KW"/>
</dbReference>
<dbReference type="PANTHER" id="PTHR33463:SF172">
    <property type="entry name" value="DOMAIN-CONTAINING DISEASE RESISTANCE PROTEIN, PUTATIVE-RELATED"/>
    <property type="match status" value="1"/>
</dbReference>
<keyword evidence="2" id="KW-0547">Nucleotide-binding</keyword>
<reference evidence="6" key="1">
    <citation type="submission" date="2023-05" db="EMBL/GenBank/DDBJ databases">
        <title>Genome and transcriptome analyses reveal genes involved in the formation of fine ridges on petal epidermal cells in Hibiscus trionum.</title>
        <authorList>
            <person name="Koshimizu S."/>
            <person name="Masuda S."/>
            <person name="Ishii T."/>
            <person name="Shirasu K."/>
            <person name="Hoshino A."/>
            <person name="Arita M."/>
        </authorList>
    </citation>
    <scope>NUCLEOTIDE SEQUENCE</scope>
    <source>
        <strain evidence="6">Hamamatsu line</strain>
    </source>
</reference>